<evidence type="ECO:0000313" key="2">
    <source>
        <dbReference type="Proteomes" id="UP000789342"/>
    </source>
</evidence>
<dbReference type="EMBL" id="CAJVPV010001998">
    <property type="protein sequence ID" value="CAG8515013.1"/>
    <property type="molecule type" value="Genomic_DNA"/>
</dbReference>
<accession>A0A9N9A1S5</accession>
<evidence type="ECO:0000313" key="1">
    <source>
        <dbReference type="EMBL" id="CAG8515013.1"/>
    </source>
</evidence>
<dbReference type="Proteomes" id="UP000789342">
    <property type="component" value="Unassembled WGS sequence"/>
</dbReference>
<reference evidence="1" key="1">
    <citation type="submission" date="2021-06" db="EMBL/GenBank/DDBJ databases">
        <authorList>
            <person name="Kallberg Y."/>
            <person name="Tangrot J."/>
            <person name="Rosling A."/>
        </authorList>
    </citation>
    <scope>NUCLEOTIDE SEQUENCE</scope>
    <source>
        <strain evidence="1">CL551</strain>
    </source>
</reference>
<dbReference type="AlphaFoldDB" id="A0A9N9A1S5"/>
<comment type="caution">
    <text evidence="1">The sequence shown here is derived from an EMBL/GenBank/DDBJ whole genome shotgun (WGS) entry which is preliminary data.</text>
</comment>
<proteinExistence type="predicted"/>
<sequence>MFSPIVKGNNFEPEFLRILRHVGLVPYHISLAPGDGEGINERPGRIPVIIIKNYEELTGRYLNVGIMLR</sequence>
<keyword evidence="2" id="KW-1185">Reference proteome</keyword>
<protein>
    <submittedName>
        <fullName evidence="1">1193_t:CDS:1</fullName>
    </submittedName>
</protein>
<name>A0A9N9A1S5_9GLOM</name>
<organism evidence="1 2">
    <name type="scientific">Acaulospora morrowiae</name>
    <dbReference type="NCBI Taxonomy" id="94023"/>
    <lineage>
        <taxon>Eukaryota</taxon>
        <taxon>Fungi</taxon>
        <taxon>Fungi incertae sedis</taxon>
        <taxon>Mucoromycota</taxon>
        <taxon>Glomeromycotina</taxon>
        <taxon>Glomeromycetes</taxon>
        <taxon>Diversisporales</taxon>
        <taxon>Acaulosporaceae</taxon>
        <taxon>Acaulospora</taxon>
    </lineage>
</organism>
<gene>
    <name evidence="1" type="ORF">AMORRO_LOCUS3919</name>
</gene>